<dbReference type="Pfam" id="PF09351">
    <property type="entry name" value="DUF1993"/>
    <property type="match status" value="1"/>
</dbReference>
<keyword evidence="2" id="KW-1185">Reference proteome</keyword>
<sequence>MYRASIPVFLRGLDVLSVLLDRADVHASARGFDVGILAAARLAPDMLPFTGQIQRASDTAKFAAGRLTGLPSPRFADTELTLDELRQRIDVTADYLKTFRPEQFDGSEARTISYNAGGAPRQSGGQDYLLNFALPNFYFHVATAHDILRHNGVPIGKREYLGFGRE</sequence>
<evidence type="ECO:0000313" key="1">
    <source>
        <dbReference type="EMBL" id="CAH2403525.1"/>
    </source>
</evidence>
<dbReference type="Gene3D" id="1.20.120.450">
    <property type="entry name" value="dinb family like domain"/>
    <property type="match status" value="1"/>
</dbReference>
<dbReference type="InterPro" id="IPR018531">
    <property type="entry name" value="DUF1993"/>
</dbReference>
<dbReference type="SUPFAM" id="SSF109854">
    <property type="entry name" value="DinB/YfiT-like putative metalloenzymes"/>
    <property type="match status" value="1"/>
</dbReference>
<dbReference type="PANTHER" id="PTHR36922:SF1">
    <property type="entry name" value="DUF1993 DOMAIN-CONTAINING PROTEIN"/>
    <property type="match status" value="1"/>
</dbReference>
<proteinExistence type="predicted"/>
<dbReference type="Proteomes" id="UP001153050">
    <property type="component" value="Unassembled WGS sequence"/>
</dbReference>
<evidence type="ECO:0000313" key="2">
    <source>
        <dbReference type="Proteomes" id="UP001153050"/>
    </source>
</evidence>
<accession>A0ABN8K2F4</accession>
<gene>
    <name evidence="1" type="ORF">MES5069_390013</name>
</gene>
<dbReference type="InterPro" id="IPR034660">
    <property type="entry name" value="DinB/YfiT-like"/>
</dbReference>
<organism evidence="1 2">
    <name type="scientific">Mesorhizobium escarrei</name>
    <dbReference type="NCBI Taxonomy" id="666018"/>
    <lineage>
        <taxon>Bacteria</taxon>
        <taxon>Pseudomonadati</taxon>
        <taxon>Pseudomonadota</taxon>
        <taxon>Alphaproteobacteria</taxon>
        <taxon>Hyphomicrobiales</taxon>
        <taxon>Phyllobacteriaceae</taxon>
        <taxon>Mesorhizobium</taxon>
    </lineage>
</organism>
<comment type="caution">
    <text evidence="1">The sequence shown here is derived from an EMBL/GenBank/DDBJ whole genome shotgun (WGS) entry which is preliminary data.</text>
</comment>
<dbReference type="EMBL" id="CAKXZT010000134">
    <property type="protein sequence ID" value="CAH2403525.1"/>
    <property type="molecule type" value="Genomic_DNA"/>
</dbReference>
<reference evidence="1 2" key="1">
    <citation type="submission" date="2022-03" db="EMBL/GenBank/DDBJ databases">
        <authorList>
            <person name="Brunel B."/>
        </authorList>
    </citation>
    <scope>NUCLEOTIDE SEQUENCE [LARGE SCALE GENOMIC DNA]</scope>
    <source>
        <strain evidence="1">STM5069sample</strain>
    </source>
</reference>
<protein>
    <recommendedName>
        <fullName evidence="3">DUF1993 domain-containing protein</fullName>
    </recommendedName>
</protein>
<name>A0ABN8K2F4_9HYPH</name>
<dbReference type="RefSeq" id="WP_254019615.1">
    <property type="nucleotide sequence ID" value="NZ_CAKXZT010000134.1"/>
</dbReference>
<dbReference type="PANTHER" id="PTHR36922">
    <property type="entry name" value="BLL2446 PROTEIN"/>
    <property type="match status" value="1"/>
</dbReference>
<evidence type="ECO:0008006" key="3">
    <source>
        <dbReference type="Google" id="ProtNLM"/>
    </source>
</evidence>